<reference evidence="3" key="1">
    <citation type="submission" date="2016-10" db="EMBL/GenBank/DDBJ databases">
        <authorList>
            <person name="de Groot N.N."/>
        </authorList>
    </citation>
    <scope>NUCLEOTIDE SEQUENCE [LARGE SCALE GENOMIC DNA]</scope>
    <source>
        <strain evidence="3">CGMCC 1.10697</strain>
    </source>
</reference>
<gene>
    <name evidence="2" type="ORF">CXG46_19640</name>
    <name evidence="3" type="ORF">SAMN05192575_101652</name>
</gene>
<feature type="transmembrane region" description="Helical" evidence="1">
    <location>
        <begin position="61"/>
        <end position="80"/>
    </location>
</feature>
<keyword evidence="1" id="KW-1133">Transmembrane helix</keyword>
<dbReference type="EMBL" id="FOKC01000001">
    <property type="protein sequence ID" value="SFA82841.1"/>
    <property type="molecule type" value="Genomic_DNA"/>
</dbReference>
<reference evidence="2 5" key="2">
    <citation type="submission" date="2017-12" db="EMBL/GenBank/DDBJ databases">
        <title>Pharmacopeia of the Arctic Ocean.</title>
        <authorList>
            <person name="Collins E."/>
            <person name="Ducluzeau A.-L."/>
        </authorList>
    </citation>
    <scope>NUCLEOTIDE SEQUENCE [LARGE SCALE GENOMIC DNA]</scope>
    <source>
        <strain evidence="2 5">DSM 23325</strain>
    </source>
</reference>
<dbReference type="STRING" id="748909.SAMN05192575_101652"/>
<keyword evidence="1" id="KW-0812">Transmembrane</keyword>
<name>A0A1I0W2K0_9ACTN</name>
<feature type="transmembrane region" description="Helical" evidence="1">
    <location>
        <begin position="92"/>
        <end position="125"/>
    </location>
</feature>
<evidence type="ECO:0000313" key="2">
    <source>
        <dbReference type="EMBL" id="PKH37641.1"/>
    </source>
</evidence>
<dbReference type="Proteomes" id="UP000233565">
    <property type="component" value="Unassembled WGS sequence"/>
</dbReference>
<keyword evidence="1" id="KW-0472">Membrane</keyword>
<dbReference type="OrthoDB" id="3830188at2"/>
<dbReference type="RefSeq" id="WP_091194123.1">
    <property type="nucleotide sequence ID" value="NZ_FOKC01000001.1"/>
</dbReference>
<proteinExistence type="predicted"/>
<organism evidence="3 4">
    <name type="scientific">Nocardioides alpinus</name>
    <dbReference type="NCBI Taxonomy" id="748909"/>
    <lineage>
        <taxon>Bacteria</taxon>
        <taxon>Bacillati</taxon>
        <taxon>Actinomycetota</taxon>
        <taxon>Actinomycetes</taxon>
        <taxon>Propionibacteriales</taxon>
        <taxon>Nocardioidaceae</taxon>
        <taxon>Nocardioides</taxon>
    </lineage>
</organism>
<dbReference type="AlphaFoldDB" id="A0A1I0W2K0"/>
<dbReference type="Proteomes" id="UP000199113">
    <property type="component" value="Unassembled WGS sequence"/>
</dbReference>
<feature type="transmembrane region" description="Helical" evidence="1">
    <location>
        <begin position="137"/>
        <end position="162"/>
    </location>
</feature>
<dbReference type="EMBL" id="PJBV01000035">
    <property type="protein sequence ID" value="PKH37641.1"/>
    <property type="molecule type" value="Genomic_DNA"/>
</dbReference>
<keyword evidence="5" id="KW-1185">Reference proteome</keyword>
<evidence type="ECO:0000313" key="3">
    <source>
        <dbReference type="EMBL" id="SFA82841.1"/>
    </source>
</evidence>
<feature type="transmembrane region" description="Helical" evidence="1">
    <location>
        <begin position="20"/>
        <end position="41"/>
    </location>
</feature>
<evidence type="ECO:0000256" key="1">
    <source>
        <dbReference type="SAM" id="Phobius"/>
    </source>
</evidence>
<sequence length="165" mass="16792">MSTSHVVAPSTASQTRVPRYAVLVGIAYGICVIGMSCSILAEMAFGYTGQGDAPRSLGEQLAGVLGFGTFALAASVLAVNRLTSERQRQVGAVVLGVLAVPALAFFWCGMPAMFGAGAAALAGLTRGRTPLTGAARAFGLIGLVFAVVNPIVNFLGVTISWLTTA</sequence>
<evidence type="ECO:0000313" key="5">
    <source>
        <dbReference type="Proteomes" id="UP000233565"/>
    </source>
</evidence>
<evidence type="ECO:0000313" key="4">
    <source>
        <dbReference type="Proteomes" id="UP000199113"/>
    </source>
</evidence>
<protein>
    <submittedName>
        <fullName evidence="3">Uncharacterized protein</fullName>
    </submittedName>
</protein>
<accession>A0A1I0W2K0</accession>